<keyword evidence="7" id="KW-0853">WD repeat</keyword>
<dbReference type="PANTHER" id="PTHR44111:SF1">
    <property type="entry name" value="ELONGATOR COMPLEX PROTEIN 2"/>
    <property type="match status" value="1"/>
</dbReference>
<evidence type="ECO:0000256" key="7">
    <source>
        <dbReference type="ARBA" id="ARBA00022574"/>
    </source>
</evidence>
<dbReference type="AlphaFoldDB" id="A0ABD1HJL4"/>
<sequence length="310" mass="33890">MTVEVERAFIGAGCNRIVHNFSWGACDLISFGAQKISCHILPQDCANFGYASGPQSVCELHALVAQIWKGIICYLEFSGGSILLWEFSVANKKWRNVLQVPEKHKKGVTCIAAIVLSQTDALFTSSSSDGVVSIWEIIFPSSAGGECKLSCLDSIVTGKNVMVAPSLVELPGNCGHLALAMGGLDNKIRIYCGQRSGKTGGNYWYMDEHVDCRRVESLCSGFYGGRWSPSGSSILVHGYGGSFHHWKNVGSNFDNWKPQKVPPGHFAPVSDISWARDGEYLLYLLAMIKVFSAWSNESIIEDGDAWHEIA</sequence>
<dbReference type="InterPro" id="IPR001680">
    <property type="entry name" value="WD40_rpt"/>
</dbReference>
<evidence type="ECO:0000256" key="9">
    <source>
        <dbReference type="ARBA" id="ARBA00022737"/>
    </source>
</evidence>
<dbReference type="PANTHER" id="PTHR44111">
    <property type="entry name" value="ELONGATOR COMPLEX PROTEIN 2"/>
    <property type="match status" value="1"/>
</dbReference>
<comment type="similarity">
    <text evidence="4">Belongs to the WD repeat ELP2 family.</text>
</comment>
<dbReference type="InterPro" id="IPR037289">
    <property type="entry name" value="Elp2"/>
</dbReference>
<evidence type="ECO:0000256" key="6">
    <source>
        <dbReference type="ARBA" id="ARBA00022490"/>
    </source>
</evidence>
<evidence type="ECO:0000256" key="5">
    <source>
        <dbReference type="ARBA" id="ARBA00020267"/>
    </source>
</evidence>
<protein>
    <recommendedName>
        <fullName evidence="5">Elongator complex protein 2</fullName>
    </recommendedName>
</protein>
<dbReference type="GO" id="GO:0008033">
    <property type="term" value="P:tRNA processing"/>
    <property type="evidence" value="ECO:0007669"/>
    <property type="project" value="UniProtKB-KW"/>
</dbReference>
<dbReference type="InterPro" id="IPR015943">
    <property type="entry name" value="WD40/YVTN_repeat-like_dom_sf"/>
</dbReference>
<keyword evidence="9" id="KW-0677">Repeat</keyword>
<evidence type="ECO:0000256" key="10">
    <source>
        <dbReference type="ARBA" id="ARBA00023242"/>
    </source>
</evidence>
<dbReference type="EMBL" id="JBEAFC010000005">
    <property type="protein sequence ID" value="KAL1556648.1"/>
    <property type="molecule type" value="Genomic_DNA"/>
</dbReference>
<evidence type="ECO:0000256" key="4">
    <source>
        <dbReference type="ARBA" id="ARBA00005881"/>
    </source>
</evidence>
<dbReference type="Pfam" id="PF00400">
    <property type="entry name" value="WD40"/>
    <property type="match status" value="1"/>
</dbReference>
<keyword evidence="8" id="KW-0819">tRNA processing</keyword>
<keyword evidence="12" id="KW-1185">Reference proteome</keyword>
<comment type="pathway">
    <text evidence="3">tRNA modification; 5-methoxycarbonylmethyl-2-thiouridine-tRNA biosynthesis.</text>
</comment>
<evidence type="ECO:0000256" key="3">
    <source>
        <dbReference type="ARBA" id="ARBA00005043"/>
    </source>
</evidence>
<dbReference type="InterPro" id="IPR036322">
    <property type="entry name" value="WD40_repeat_dom_sf"/>
</dbReference>
<dbReference type="GO" id="GO:0005634">
    <property type="term" value="C:nucleus"/>
    <property type="evidence" value="ECO:0007669"/>
    <property type="project" value="UniProtKB-SubCell"/>
</dbReference>
<comment type="subcellular location">
    <subcellularLocation>
        <location evidence="2">Cytoplasm</location>
    </subcellularLocation>
    <subcellularLocation>
        <location evidence="1">Nucleus</location>
    </subcellularLocation>
</comment>
<dbReference type="SUPFAM" id="SSF50978">
    <property type="entry name" value="WD40 repeat-like"/>
    <property type="match status" value="1"/>
</dbReference>
<evidence type="ECO:0000313" key="11">
    <source>
        <dbReference type="EMBL" id="KAL1556648.1"/>
    </source>
</evidence>
<evidence type="ECO:0000313" key="12">
    <source>
        <dbReference type="Proteomes" id="UP001567538"/>
    </source>
</evidence>
<evidence type="ECO:0000256" key="2">
    <source>
        <dbReference type="ARBA" id="ARBA00004496"/>
    </source>
</evidence>
<organism evidence="11 12">
    <name type="scientific">Salvia divinorum</name>
    <name type="common">Maria pastora</name>
    <name type="synonym">Diviner's sage</name>
    <dbReference type="NCBI Taxonomy" id="28513"/>
    <lineage>
        <taxon>Eukaryota</taxon>
        <taxon>Viridiplantae</taxon>
        <taxon>Streptophyta</taxon>
        <taxon>Embryophyta</taxon>
        <taxon>Tracheophyta</taxon>
        <taxon>Spermatophyta</taxon>
        <taxon>Magnoliopsida</taxon>
        <taxon>eudicotyledons</taxon>
        <taxon>Gunneridae</taxon>
        <taxon>Pentapetalae</taxon>
        <taxon>asterids</taxon>
        <taxon>lamiids</taxon>
        <taxon>Lamiales</taxon>
        <taxon>Lamiaceae</taxon>
        <taxon>Nepetoideae</taxon>
        <taxon>Mentheae</taxon>
        <taxon>Salviinae</taxon>
        <taxon>Salvia</taxon>
        <taxon>Salvia subgen. Calosphace</taxon>
    </lineage>
</organism>
<accession>A0ABD1HJL4</accession>
<name>A0ABD1HJL4_SALDI</name>
<evidence type="ECO:0000256" key="8">
    <source>
        <dbReference type="ARBA" id="ARBA00022694"/>
    </source>
</evidence>
<proteinExistence type="inferred from homology"/>
<dbReference type="Proteomes" id="UP001567538">
    <property type="component" value="Unassembled WGS sequence"/>
</dbReference>
<dbReference type="Gene3D" id="2.130.10.10">
    <property type="entry name" value="YVTN repeat-like/Quinoprotein amine dehydrogenase"/>
    <property type="match status" value="1"/>
</dbReference>
<evidence type="ECO:0000256" key="1">
    <source>
        <dbReference type="ARBA" id="ARBA00004123"/>
    </source>
</evidence>
<dbReference type="GO" id="GO:0005737">
    <property type="term" value="C:cytoplasm"/>
    <property type="evidence" value="ECO:0007669"/>
    <property type="project" value="UniProtKB-SubCell"/>
</dbReference>
<comment type="caution">
    <text evidence="11">The sequence shown here is derived from an EMBL/GenBank/DDBJ whole genome shotgun (WGS) entry which is preliminary data.</text>
</comment>
<gene>
    <name evidence="11" type="ORF">AAHA92_12241</name>
</gene>
<reference evidence="11 12" key="1">
    <citation type="submission" date="2024-06" db="EMBL/GenBank/DDBJ databases">
        <title>A chromosome level genome sequence of Diviner's sage (Salvia divinorum).</title>
        <authorList>
            <person name="Ford S.A."/>
            <person name="Ro D.-K."/>
            <person name="Ness R.W."/>
            <person name="Phillips M.A."/>
        </authorList>
    </citation>
    <scope>NUCLEOTIDE SEQUENCE [LARGE SCALE GENOMIC DNA]</scope>
    <source>
        <strain evidence="11">SAF-2024a</strain>
        <tissue evidence="11">Leaf</tissue>
    </source>
</reference>
<keyword evidence="10" id="KW-0539">Nucleus</keyword>
<keyword evidence="6" id="KW-0963">Cytoplasm</keyword>